<keyword evidence="12" id="KW-1133">Transmembrane helix</keyword>
<dbReference type="Pfam" id="PF04548">
    <property type="entry name" value="AIG1"/>
    <property type="match status" value="1"/>
</dbReference>
<comment type="caution">
    <text evidence="19">The sequence shown here is derived from an EMBL/GenBank/DDBJ whole genome shotgun (WGS) entry which is preliminary data.</text>
</comment>
<keyword evidence="9" id="KW-1002">Plastid outer membrane</keyword>
<dbReference type="GO" id="GO:0009707">
    <property type="term" value="C:chloroplast outer membrane"/>
    <property type="evidence" value="ECO:0007669"/>
    <property type="project" value="UniProtKB-SubCell"/>
</dbReference>
<keyword evidence="14" id="KW-0472">Membrane</keyword>
<organism evidence="19 20">
    <name type="scientific">Acer yangbiense</name>
    <dbReference type="NCBI Taxonomy" id="1000413"/>
    <lineage>
        <taxon>Eukaryota</taxon>
        <taxon>Viridiplantae</taxon>
        <taxon>Streptophyta</taxon>
        <taxon>Embryophyta</taxon>
        <taxon>Tracheophyta</taxon>
        <taxon>Spermatophyta</taxon>
        <taxon>Magnoliopsida</taxon>
        <taxon>eudicotyledons</taxon>
        <taxon>Gunneridae</taxon>
        <taxon>Pentapetalae</taxon>
        <taxon>rosids</taxon>
        <taxon>malvids</taxon>
        <taxon>Sapindales</taxon>
        <taxon>Sapindaceae</taxon>
        <taxon>Hippocastanoideae</taxon>
        <taxon>Acereae</taxon>
        <taxon>Acer</taxon>
    </lineage>
</organism>
<comment type="similarity">
    <text evidence="16">Belongs to the TRAFAC class TrmE-Era-EngA-EngB-Septin-like GTPase superfamily. AIG1/Toc34/Toc159-like paraseptin GTPase family. TOC159 subfamily.</text>
</comment>
<dbReference type="Gene3D" id="3.40.50.300">
    <property type="entry name" value="P-loop containing nucleotide triphosphate hydrolases"/>
    <property type="match status" value="1"/>
</dbReference>
<dbReference type="Pfam" id="PF11886">
    <property type="entry name" value="TOC159_MAD"/>
    <property type="match status" value="1"/>
</dbReference>
<protein>
    <recommendedName>
        <fullName evidence="18">AIG1-type G domain-containing protein</fullName>
    </recommendedName>
</protein>
<dbReference type="NCBIfam" id="TIGR00993">
    <property type="entry name" value="3a0901s04IAP86"/>
    <property type="match status" value="1"/>
</dbReference>
<feature type="compositionally biased region" description="Polar residues" evidence="17">
    <location>
        <begin position="71"/>
        <end position="91"/>
    </location>
</feature>
<evidence type="ECO:0000256" key="1">
    <source>
        <dbReference type="ARBA" id="ARBA00001946"/>
    </source>
</evidence>
<evidence type="ECO:0000256" key="4">
    <source>
        <dbReference type="ARBA" id="ARBA00022640"/>
    </source>
</evidence>
<dbReference type="OrthoDB" id="8954335at2759"/>
<evidence type="ECO:0000256" key="17">
    <source>
        <dbReference type="SAM" id="MobiDB-lite"/>
    </source>
</evidence>
<keyword evidence="10" id="KW-0460">Magnesium</keyword>
<keyword evidence="3" id="KW-0150">Chloroplast</keyword>
<feature type="compositionally biased region" description="Basic and acidic residues" evidence="17">
    <location>
        <begin position="92"/>
        <end position="109"/>
    </location>
</feature>
<feature type="region of interest" description="Disordered" evidence="17">
    <location>
        <begin position="504"/>
        <end position="538"/>
    </location>
</feature>
<keyword evidence="4" id="KW-0934">Plastid</keyword>
<dbReference type="InterPro" id="IPR045058">
    <property type="entry name" value="GIMA/IAN/Toc"/>
</dbReference>
<dbReference type="PANTHER" id="PTHR10903">
    <property type="entry name" value="GTPASE, IMAP FAMILY MEMBER-RELATED"/>
    <property type="match status" value="1"/>
</dbReference>
<evidence type="ECO:0000256" key="7">
    <source>
        <dbReference type="ARBA" id="ARBA00022741"/>
    </source>
</evidence>
<evidence type="ECO:0000256" key="10">
    <source>
        <dbReference type="ARBA" id="ARBA00022842"/>
    </source>
</evidence>
<evidence type="ECO:0000256" key="8">
    <source>
        <dbReference type="ARBA" id="ARBA00022801"/>
    </source>
</evidence>
<keyword evidence="13" id="KW-0342">GTP-binding</keyword>
<keyword evidence="11" id="KW-0653">Protein transport</keyword>
<evidence type="ECO:0000256" key="6">
    <source>
        <dbReference type="ARBA" id="ARBA00022723"/>
    </source>
</evidence>
<evidence type="ECO:0000256" key="3">
    <source>
        <dbReference type="ARBA" id="ARBA00022528"/>
    </source>
</evidence>
<dbReference type="CDD" id="cd01853">
    <property type="entry name" value="Toc34_like"/>
    <property type="match status" value="1"/>
</dbReference>
<evidence type="ECO:0000256" key="15">
    <source>
        <dbReference type="ARBA" id="ARBA00023766"/>
    </source>
</evidence>
<evidence type="ECO:0000256" key="2">
    <source>
        <dbReference type="ARBA" id="ARBA00022448"/>
    </source>
</evidence>
<evidence type="ECO:0000259" key="18">
    <source>
        <dbReference type="PROSITE" id="PS51720"/>
    </source>
</evidence>
<dbReference type="GO" id="GO:0003924">
    <property type="term" value="F:GTPase activity"/>
    <property type="evidence" value="ECO:0007669"/>
    <property type="project" value="InterPro"/>
</dbReference>
<evidence type="ECO:0000256" key="9">
    <source>
        <dbReference type="ARBA" id="ARBA00022805"/>
    </source>
</evidence>
<evidence type="ECO:0000256" key="11">
    <source>
        <dbReference type="ARBA" id="ARBA00022927"/>
    </source>
</evidence>
<feature type="domain" description="AIG1-type G" evidence="18">
    <location>
        <begin position="183"/>
        <end position="414"/>
    </location>
</feature>
<dbReference type="InterPro" id="IPR006703">
    <property type="entry name" value="G_AIG1"/>
</dbReference>
<name>A0A5C7I0H0_9ROSI</name>
<dbReference type="PROSITE" id="PS51720">
    <property type="entry name" value="G_AIG1"/>
    <property type="match status" value="1"/>
</dbReference>
<keyword evidence="8" id="KW-0378">Hydrolase</keyword>
<dbReference type="PANTHER" id="PTHR10903:SF68">
    <property type="entry name" value="TRANSLOCASE OF CHLOROPLAST 90, CHLOROPLASTIC"/>
    <property type="match status" value="1"/>
</dbReference>
<dbReference type="EMBL" id="VAHF01000005">
    <property type="protein sequence ID" value="TXG61892.1"/>
    <property type="molecule type" value="Genomic_DNA"/>
</dbReference>
<keyword evidence="7" id="KW-0547">Nucleotide-binding</keyword>
<accession>A0A5C7I0H0</accession>
<evidence type="ECO:0000256" key="16">
    <source>
        <dbReference type="ARBA" id="ARBA00023775"/>
    </source>
</evidence>
<comment type="subcellular location">
    <subcellularLocation>
        <location evidence="15">Plastid</location>
        <location evidence="15">Chloroplast outer membrane</location>
        <topology evidence="15">Single-pass membrane protein</topology>
    </subcellularLocation>
</comment>
<dbReference type="FunFam" id="3.40.50.300:FF:000413">
    <property type="entry name" value="Translocase of chloroplast 120, chloroplastic"/>
    <property type="match status" value="1"/>
</dbReference>
<dbReference type="InterPro" id="IPR024283">
    <property type="entry name" value="TOC159_MAD"/>
</dbReference>
<evidence type="ECO:0000256" key="14">
    <source>
        <dbReference type="ARBA" id="ARBA00023136"/>
    </source>
</evidence>
<dbReference type="InterPro" id="IPR027417">
    <property type="entry name" value="P-loop_NTPase"/>
</dbReference>
<evidence type="ECO:0000256" key="12">
    <source>
        <dbReference type="ARBA" id="ARBA00022989"/>
    </source>
</evidence>
<dbReference type="GO" id="GO:0046872">
    <property type="term" value="F:metal ion binding"/>
    <property type="evidence" value="ECO:0007669"/>
    <property type="project" value="UniProtKB-KW"/>
</dbReference>
<dbReference type="GO" id="GO:0005525">
    <property type="term" value="F:GTP binding"/>
    <property type="evidence" value="ECO:0007669"/>
    <property type="project" value="UniProtKB-KW"/>
</dbReference>
<gene>
    <name evidence="19" type="ORF">EZV62_013255</name>
</gene>
<sequence>MIKYIQNHFNGQIRQMKGVRDWVFSQVLSNSLAASRPLSSSGSFFHQGPPDEESDQAHTSSLVAPPVPPDTSYSSDVNQDYQSHPSLQQVSVEDHSQSQDHNADEKKMDPLAKIEDLKIKFLRLLQRIGHSQSNLLVTKVLYRLHLATLIQAGESDLTVDKLRSDRARQIAREQEAAGLPELDFSIRILVLGKTGVGKSATINSIFHETKTETDAFQPATDCIREFAGTVNGIKISFIDTPGLLPSSTRNMRRNRKIMLSVKKFIRKSPPDVVLYFERLDLINMGYSDFPLLKLMTEVFGTAIWFNTILVMTHSSSTVPEGPSGYPASYESYVTQCSDLVQQYIHQAVSDSRLENPVLQVENHPQCRKNFNGEHILPNGQVWKSHFLLLCVCTKVLGDANALLDFRDGMKLGPLSNTRLPSLPHLLSSFLRHRSLSTPREAENEMDEVLASDLDEEDEYDQLPTIRILTKSQFERLTKSQKNSYLDELDYREILYYKKQLKEESQKRKQNKLSSEENIPDDNNSDVQVSPDAVPLPDITLPPSFDSDCPSHRYRCLNTSDQWLARPVLDPQGWDHDVSFDGVNLETALEIKRNVFASVTGQMSKDKQDFSINSECAAVYTDPRGPMYCVGLDVQSSGKDMIYTVHSNTKLRNFKHNVTDCGVSLTSFRNNYYVGTKLEDTLLVGKRLKLVMNGGRMGGGGQVAYGGSVEATLRGRDYPMRNDNVSLSMTALSSNKEMVLSGGIQSEFQPSRGMKVMVNANLNNRKMGQICVKLSSSEHMEIALIAVYSILRGLLRKKATENSSSEALESG</sequence>
<feature type="region of interest" description="Disordered" evidence="17">
    <location>
        <begin position="39"/>
        <end position="109"/>
    </location>
</feature>
<dbReference type="GO" id="GO:0045036">
    <property type="term" value="P:protein targeting to chloroplast"/>
    <property type="evidence" value="ECO:0007669"/>
    <property type="project" value="InterPro"/>
</dbReference>
<evidence type="ECO:0000313" key="19">
    <source>
        <dbReference type="EMBL" id="TXG61892.1"/>
    </source>
</evidence>
<dbReference type="SUPFAM" id="SSF52540">
    <property type="entry name" value="P-loop containing nucleoside triphosphate hydrolases"/>
    <property type="match status" value="1"/>
</dbReference>
<dbReference type="InterPro" id="IPR005690">
    <property type="entry name" value="Toc86_159"/>
</dbReference>
<evidence type="ECO:0000256" key="13">
    <source>
        <dbReference type="ARBA" id="ARBA00023134"/>
    </source>
</evidence>
<dbReference type="GO" id="GO:0015031">
    <property type="term" value="P:protein transport"/>
    <property type="evidence" value="ECO:0007669"/>
    <property type="project" value="UniProtKB-KW"/>
</dbReference>
<keyword evidence="2" id="KW-0813">Transport</keyword>
<keyword evidence="6" id="KW-0479">Metal-binding</keyword>
<dbReference type="AlphaFoldDB" id="A0A5C7I0H0"/>
<evidence type="ECO:0000313" key="20">
    <source>
        <dbReference type="Proteomes" id="UP000323000"/>
    </source>
</evidence>
<comment type="cofactor">
    <cofactor evidence="1">
        <name>Mg(2+)</name>
        <dbReference type="ChEBI" id="CHEBI:18420"/>
    </cofactor>
</comment>
<reference evidence="20" key="1">
    <citation type="journal article" date="2019" name="Gigascience">
        <title>De novo genome assembly of the endangered Acer yangbiense, a plant species with extremely small populations endemic to Yunnan Province, China.</title>
        <authorList>
            <person name="Yang J."/>
            <person name="Wariss H.M."/>
            <person name="Tao L."/>
            <person name="Zhang R."/>
            <person name="Yun Q."/>
            <person name="Hollingsworth P."/>
            <person name="Dao Z."/>
            <person name="Luo G."/>
            <person name="Guo H."/>
            <person name="Ma Y."/>
            <person name="Sun W."/>
        </authorList>
    </citation>
    <scope>NUCLEOTIDE SEQUENCE [LARGE SCALE GENOMIC DNA]</scope>
    <source>
        <strain evidence="20">cv. Malutang</strain>
    </source>
</reference>
<keyword evidence="20" id="KW-1185">Reference proteome</keyword>
<keyword evidence="5" id="KW-0812">Transmembrane</keyword>
<dbReference type="Proteomes" id="UP000323000">
    <property type="component" value="Chromosome 5"/>
</dbReference>
<proteinExistence type="inferred from homology"/>
<evidence type="ECO:0000256" key="5">
    <source>
        <dbReference type="ARBA" id="ARBA00022692"/>
    </source>
</evidence>